<evidence type="ECO:0000313" key="4">
    <source>
        <dbReference type="Proteomes" id="UP001231518"/>
    </source>
</evidence>
<dbReference type="InterPro" id="IPR050091">
    <property type="entry name" value="PKS_NRPS_Biosynth_Enz"/>
</dbReference>
<comment type="caution">
    <text evidence="3">The sequence shown here is derived from an EMBL/GenBank/DDBJ whole genome shotgun (WGS) entry which is preliminary data.</text>
</comment>
<sequence length="555" mass="61164">MAPNPQEGVIKDAEYPELRKPETQLTGDEVVISGISGLFPRSDNVEEFMENLYNGVDMVTSEGTFNHPQFPKHLGKVDGFDEFDNQFFGVPHGQVQPLNPMCRKVLENAYEALFDAGVNPKTIAGTKVAVYSGASFIDVANSHFFDITQYDSNYIMTGSSKSMLANRISYWLDSKGPSYAIDATCSSSIVALGHAYRAIKEGGCSSAIVTGSNMCLDPKLTINLRRAGFLCLDGKTKCFDKNGDGFVRSEAVGVLFLQKASDAKRIYAEVVHTKEKYSALPDSTFLPVRKSDNIENFLCEFYSEVNVHPKDVEYLEAFGVAIQSGDENELEAISRIFARDSTVKVGCVKSNMGHSEGASDLCALIKVCLAYHKGQLPANLHYKEPQNHIPAIKDGKIQVVTETTPFKRGYTAINSFSYSGINQHTLMKGHYKKKNLEKYSTPIPRLVLVSGRLEESVSKILDSLKSHPVDAEQIALLHNFFAFGITGHTCRGYVILDTNKNNETISLGENVNNFPGTKAPVWFLYSGMGSQWLTMGAGLMTIPTFAASIERYFTP</sequence>
<proteinExistence type="inferred from homology"/>
<dbReference type="InterPro" id="IPR032821">
    <property type="entry name" value="PKS_assoc"/>
</dbReference>
<evidence type="ECO:0000259" key="2">
    <source>
        <dbReference type="PROSITE" id="PS52004"/>
    </source>
</evidence>
<evidence type="ECO:0000256" key="1">
    <source>
        <dbReference type="RuleBase" id="RU003694"/>
    </source>
</evidence>
<dbReference type="GO" id="GO:0004312">
    <property type="term" value="F:fatty acid synthase activity"/>
    <property type="evidence" value="ECO:0007669"/>
    <property type="project" value="TreeGrafter"/>
</dbReference>
<dbReference type="Proteomes" id="UP001231518">
    <property type="component" value="Chromosome 3"/>
</dbReference>
<dbReference type="InterPro" id="IPR014031">
    <property type="entry name" value="Ketoacyl_synth_C"/>
</dbReference>
<dbReference type="Gene3D" id="3.30.70.3290">
    <property type="match status" value="1"/>
</dbReference>
<dbReference type="GO" id="GO:0006633">
    <property type="term" value="P:fatty acid biosynthetic process"/>
    <property type="evidence" value="ECO:0007669"/>
    <property type="project" value="TreeGrafter"/>
</dbReference>
<gene>
    <name evidence="3" type="ORF">PYW07_012440</name>
</gene>
<reference evidence="3" key="1">
    <citation type="submission" date="2023-03" db="EMBL/GenBank/DDBJ databases">
        <title>Chromosome-level genomes of two armyworms, Mythimna separata and Mythimna loreyi, provide insights into the biosynthesis and reception of sex pheromones.</title>
        <authorList>
            <person name="Zhao H."/>
        </authorList>
    </citation>
    <scope>NUCLEOTIDE SEQUENCE</scope>
    <source>
        <strain evidence="3">BeijingLab</strain>
        <tissue evidence="3">Pupa</tissue>
    </source>
</reference>
<dbReference type="Pfam" id="PF00109">
    <property type="entry name" value="ketoacyl-synt"/>
    <property type="match status" value="1"/>
</dbReference>
<comment type="similarity">
    <text evidence="1">Belongs to the thiolase-like superfamily. Beta-ketoacyl-ACP synthases family.</text>
</comment>
<dbReference type="AlphaFoldDB" id="A0AAD7YL71"/>
<dbReference type="PANTHER" id="PTHR43775:SF23">
    <property type="entry name" value="FATTY ACID SYNTHASE 3"/>
    <property type="match status" value="1"/>
</dbReference>
<dbReference type="Pfam" id="PF02801">
    <property type="entry name" value="Ketoacyl-synt_C"/>
    <property type="match status" value="1"/>
</dbReference>
<dbReference type="InterPro" id="IPR020841">
    <property type="entry name" value="PKS_Beta-ketoAc_synthase_dom"/>
</dbReference>
<dbReference type="InterPro" id="IPR001227">
    <property type="entry name" value="Ac_transferase_dom_sf"/>
</dbReference>
<dbReference type="InterPro" id="IPR016039">
    <property type="entry name" value="Thiolase-like"/>
</dbReference>
<accession>A0AAD7YL71</accession>
<dbReference type="CDD" id="cd00833">
    <property type="entry name" value="PKS"/>
    <property type="match status" value="1"/>
</dbReference>
<dbReference type="EMBL" id="JARGEI010000014">
    <property type="protein sequence ID" value="KAJ8720397.1"/>
    <property type="molecule type" value="Genomic_DNA"/>
</dbReference>
<feature type="domain" description="Ketosynthase family 3 (KS3)" evidence="2">
    <location>
        <begin position="27"/>
        <end position="429"/>
    </location>
</feature>
<name>A0AAD7YL71_MYTSE</name>
<keyword evidence="1" id="KW-0808">Transferase</keyword>
<dbReference type="Gene3D" id="3.40.47.10">
    <property type="match status" value="1"/>
</dbReference>
<dbReference type="InterPro" id="IPR014030">
    <property type="entry name" value="Ketoacyl_synth_N"/>
</dbReference>
<dbReference type="Gene3D" id="3.40.366.10">
    <property type="entry name" value="Malonyl-Coenzyme A Acyl Carrier Protein, domain 2"/>
    <property type="match status" value="1"/>
</dbReference>
<dbReference type="PANTHER" id="PTHR43775">
    <property type="entry name" value="FATTY ACID SYNTHASE"/>
    <property type="match status" value="1"/>
</dbReference>
<dbReference type="Pfam" id="PF16197">
    <property type="entry name" value="KAsynt_C_assoc"/>
    <property type="match status" value="1"/>
</dbReference>
<dbReference type="SMART" id="SM00825">
    <property type="entry name" value="PKS_KS"/>
    <property type="match status" value="1"/>
</dbReference>
<dbReference type="PROSITE" id="PS52004">
    <property type="entry name" value="KS3_2"/>
    <property type="match status" value="1"/>
</dbReference>
<organism evidence="3 4">
    <name type="scientific">Mythimna separata</name>
    <name type="common">Oriental armyworm</name>
    <name type="synonym">Pseudaletia separata</name>
    <dbReference type="NCBI Taxonomy" id="271217"/>
    <lineage>
        <taxon>Eukaryota</taxon>
        <taxon>Metazoa</taxon>
        <taxon>Ecdysozoa</taxon>
        <taxon>Arthropoda</taxon>
        <taxon>Hexapoda</taxon>
        <taxon>Insecta</taxon>
        <taxon>Pterygota</taxon>
        <taxon>Neoptera</taxon>
        <taxon>Endopterygota</taxon>
        <taxon>Lepidoptera</taxon>
        <taxon>Glossata</taxon>
        <taxon>Ditrysia</taxon>
        <taxon>Noctuoidea</taxon>
        <taxon>Noctuidae</taxon>
        <taxon>Noctuinae</taxon>
        <taxon>Hadenini</taxon>
        <taxon>Mythimna</taxon>
    </lineage>
</organism>
<protein>
    <recommendedName>
        <fullName evidence="2">Ketosynthase family 3 (KS3) domain-containing protein</fullName>
    </recommendedName>
</protein>
<dbReference type="SUPFAM" id="SSF53901">
    <property type="entry name" value="Thiolase-like"/>
    <property type="match status" value="2"/>
</dbReference>
<keyword evidence="4" id="KW-1185">Reference proteome</keyword>
<evidence type="ECO:0000313" key="3">
    <source>
        <dbReference type="EMBL" id="KAJ8720397.1"/>
    </source>
</evidence>